<reference evidence="1" key="1">
    <citation type="submission" date="2025-08" db="UniProtKB">
        <authorList>
            <consortium name="Ensembl"/>
        </authorList>
    </citation>
    <scope>IDENTIFICATION</scope>
</reference>
<reference evidence="1" key="2">
    <citation type="submission" date="2025-09" db="UniProtKB">
        <authorList>
            <consortium name="Ensembl"/>
        </authorList>
    </citation>
    <scope>IDENTIFICATION</scope>
</reference>
<dbReference type="Proteomes" id="UP000472260">
    <property type="component" value="Unassembled WGS sequence"/>
</dbReference>
<accession>A0A671PKA3</accession>
<organism evidence="1 2">
    <name type="scientific">Sinocyclocheilus anshuiensis</name>
    <dbReference type="NCBI Taxonomy" id="1608454"/>
    <lineage>
        <taxon>Eukaryota</taxon>
        <taxon>Metazoa</taxon>
        <taxon>Chordata</taxon>
        <taxon>Craniata</taxon>
        <taxon>Vertebrata</taxon>
        <taxon>Euteleostomi</taxon>
        <taxon>Actinopterygii</taxon>
        <taxon>Neopterygii</taxon>
        <taxon>Teleostei</taxon>
        <taxon>Ostariophysi</taxon>
        <taxon>Cypriniformes</taxon>
        <taxon>Cyprinidae</taxon>
        <taxon>Cyprininae</taxon>
        <taxon>Sinocyclocheilus</taxon>
    </lineage>
</organism>
<evidence type="ECO:0000313" key="2">
    <source>
        <dbReference type="Proteomes" id="UP000472260"/>
    </source>
</evidence>
<protein>
    <submittedName>
        <fullName evidence="1">Interferon-induced protein 44-like</fullName>
    </submittedName>
</protein>
<evidence type="ECO:0000313" key="1">
    <source>
        <dbReference type="Ensembl" id="ENSSANP00000056630.1"/>
    </source>
</evidence>
<sequence length="274" mass="31373">WRKFDWGQKEVLKKRLEEFSVSHPDGQIIKILVAGQIGAGKSSFINSVNNVFRGRITSEAIVDQSRGKSFTKSLKSHRVRGVDCDLPFVLTDIMGLEPKLLEGSQPEDIISAIFGHVKDEYKFKEEEPLSHKSEDYISDPLLSDQAFCLVYVVDANTIQFASDRLVDKLRIIRKRISDKRIPQVIIMTKVDETCPLVKDDLKKVYISRRVNEKMHLCSEMIGVPMNCIFPVKNYHDEIELDNDVDVLILKAFEQIVNFADDRLREAASNSECRQ</sequence>
<dbReference type="Gene3D" id="3.40.50.300">
    <property type="entry name" value="P-loop containing nucleotide triphosphate hydrolases"/>
    <property type="match status" value="1"/>
</dbReference>
<name>A0A671PKA3_9TELE</name>
<dbReference type="PANTHER" id="PTHR14241:SF1">
    <property type="entry name" value="INTERFERON-INDUCED PROTEIN 44-RELATED"/>
    <property type="match status" value="1"/>
</dbReference>
<dbReference type="GO" id="GO:0006955">
    <property type="term" value="P:immune response"/>
    <property type="evidence" value="ECO:0007669"/>
    <property type="project" value="TreeGrafter"/>
</dbReference>
<dbReference type="InterPro" id="IPR027417">
    <property type="entry name" value="P-loop_NTPase"/>
</dbReference>
<proteinExistence type="predicted"/>
<dbReference type="AlphaFoldDB" id="A0A671PKA3"/>
<dbReference type="Ensembl" id="ENSSANT00000060267.1">
    <property type="protein sequence ID" value="ENSSANP00000056630.1"/>
    <property type="gene ID" value="ENSSANG00000028409.1"/>
</dbReference>
<keyword evidence="2" id="KW-1185">Reference proteome</keyword>
<dbReference type="SUPFAM" id="SSF52540">
    <property type="entry name" value="P-loop containing nucleoside triphosphate hydrolases"/>
    <property type="match status" value="1"/>
</dbReference>
<dbReference type="PANTHER" id="PTHR14241">
    <property type="entry name" value="INTERFERON-INDUCED PROTEIN 44"/>
    <property type="match status" value="1"/>
</dbReference>
<gene>
    <name evidence="1" type="primary">ifi44d</name>
</gene>
<dbReference type="CDD" id="cd00882">
    <property type="entry name" value="Ras_like_GTPase"/>
    <property type="match status" value="1"/>
</dbReference>